<dbReference type="AlphaFoldDB" id="A0A4Z2GKB8"/>
<protein>
    <submittedName>
        <fullName evidence="1">Uncharacterized protein</fullName>
    </submittedName>
</protein>
<name>A0A4Z2GKB8_9TELE</name>
<proteinExistence type="predicted"/>
<gene>
    <name evidence="1" type="ORF">EYF80_035786</name>
</gene>
<reference evidence="1 2" key="1">
    <citation type="submission" date="2019-03" db="EMBL/GenBank/DDBJ databases">
        <title>First draft genome of Liparis tanakae, snailfish: a comprehensive survey of snailfish specific genes.</title>
        <authorList>
            <person name="Kim W."/>
            <person name="Song I."/>
            <person name="Jeong J.-H."/>
            <person name="Kim D."/>
            <person name="Kim S."/>
            <person name="Ryu S."/>
            <person name="Song J.Y."/>
            <person name="Lee S.K."/>
        </authorList>
    </citation>
    <scope>NUCLEOTIDE SEQUENCE [LARGE SCALE GENOMIC DNA]</scope>
    <source>
        <tissue evidence="1">Muscle</tissue>
    </source>
</reference>
<dbReference type="EMBL" id="SRLO01000499">
    <property type="protein sequence ID" value="TNN54018.1"/>
    <property type="molecule type" value="Genomic_DNA"/>
</dbReference>
<evidence type="ECO:0000313" key="2">
    <source>
        <dbReference type="Proteomes" id="UP000314294"/>
    </source>
</evidence>
<keyword evidence="2" id="KW-1185">Reference proteome</keyword>
<dbReference type="Proteomes" id="UP000314294">
    <property type="component" value="Unassembled WGS sequence"/>
</dbReference>
<sequence>MKACRSEDIIKKEPQARHWKKITPTDHTSTLLEILGGSFPTTKHSGGRSGVRGQSQDVLLPGENDLSDMEVPHPLQPLQLCLDLCFLLYKNTIWGKEGLRNGSESLPLTTLAFRCLASEEEATEREGDAGFGGFLLASSFLWRSMSSRCWLMPSCCLYSEFLLFIYLPPQVTVGLLRKNSRDSLKFGCVVMNTVQTLVALQSGKFQAPPPLVLPVLPPVLPLTAPVNLASSNSCLLGSRLCSSSMGPDTRGSTADG</sequence>
<organism evidence="1 2">
    <name type="scientific">Liparis tanakae</name>
    <name type="common">Tanaka's snailfish</name>
    <dbReference type="NCBI Taxonomy" id="230148"/>
    <lineage>
        <taxon>Eukaryota</taxon>
        <taxon>Metazoa</taxon>
        <taxon>Chordata</taxon>
        <taxon>Craniata</taxon>
        <taxon>Vertebrata</taxon>
        <taxon>Euteleostomi</taxon>
        <taxon>Actinopterygii</taxon>
        <taxon>Neopterygii</taxon>
        <taxon>Teleostei</taxon>
        <taxon>Neoteleostei</taxon>
        <taxon>Acanthomorphata</taxon>
        <taxon>Eupercaria</taxon>
        <taxon>Perciformes</taxon>
        <taxon>Cottioidei</taxon>
        <taxon>Cottales</taxon>
        <taxon>Liparidae</taxon>
        <taxon>Liparis</taxon>
    </lineage>
</organism>
<comment type="caution">
    <text evidence="1">The sequence shown here is derived from an EMBL/GenBank/DDBJ whole genome shotgun (WGS) entry which is preliminary data.</text>
</comment>
<evidence type="ECO:0000313" key="1">
    <source>
        <dbReference type="EMBL" id="TNN54018.1"/>
    </source>
</evidence>
<accession>A0A4Z2GKB8</accession>